<dbReference type="Proteomes" id="UP000664203">
    <property type="component" value="Unassembled WGS sequence"/>
</dbReference>
<reference evidence="13" key="1">
    <citation type="submission" date="2021-03" db="EMBL/GenBank/DDBJ databases">
        <authorList>
            <person name="Tagirdzhanova G."/>
        </authorList>
    </citation>
    <scope>NUCLEOTIDE SEQUENCE</scope>
</reference>
<protein>
    <recommendedName>
        <fullName evidence="2">chitin synthase</fullName>
        <ecNumber evidence="2">2.4.1.16</ecNumber>
    </recommendedName>
</protein>
<evidence type="ECO:0000313" key="14">
    <source>
        <dbReference type="Proteomes" id="UP000664203"/>
    </source>
</evidence>
<proteinExistence type="predicted"/>
<evidence type="ECO:0000259" key="12">
    <source>
        <dbReference type="Pfam" id="PF08407"/>
    </source>
</evidence>
<evidence type="ECO:0000256" key="8">
    <source>
        <dbReference type="ARBA" id="ARBA00023136"/>
    </source>
</evidence>
<keyword evidence="3" id="KW-1003">Cell membrane</keyword>
<keyword evidence="7 11" id="KW-1133">Transmembrane helix</keyword>
<keyword evidence="6 11" id="KW-0812">Transmembrane</keyword>
<dbReference type="PANTHER" id="PTHR22914:SF9">
    <property type="entry name" value="CHITIN SYNTHASE 1"/>
    <property type="match status" value="1"/>
</dbReference>
<evidence type="ECO:0000256" key="10">
    <source>
        <dbReference type="SAM" id="MobiDB-lite"/>
    </source>
</evidence>
<dbReference type="Pfam" id="PF08407">
    <property type="entry name" value="Chitin_synth_1N"/>
    <property type="match status" value="1"/>
</dbReference>
<dbReference type="EC" id="2.4.1.16" evidence="2"/>
<dbReference type="AlphaFoldDB" id="A0A8H3IE97"/>
<feature type="transmembrane region" description="Helical" evidence="11">
    <location>
        <begin position="644"/>
        <end position="666"/>
    </location>
</feature>
<dbReference type="OrthoDB" id="370884at2759"/>
<dbReference type="PANTHER" id="PTHR22914">
    <property type="entry name" value="CHITIN SYNTHASE"/>
    <property type="match status" value="1"/>
</dbReference>
<evidence type="ECO:0000256" key="4">
    <source>
        <dbReference type="ARBA" id="ARBA00022676"/>
    </source>
</evidence>
<dbReference type="GO" id="GO:0004100">
    <property type="term" value="F:chitin synthase activity"/>
    <property type="evidence" value="ECO:0007669"/>
    <property type="project" value="UniProtKB-EC"/>
</dbReference>
<name>A0A8H3IE97_9LECA</name>
<keyword evidence="4" id="KW-0328">Glycosyltransferase</keyword>
<feature type="transmembrane region" description="Helical" evidence="11">
    <location>
        <begin position="535"/>
        <end position="558"/>
    </location>
</feature>
<feature type="transmembrane region" description="Helical" evidence="11">
    <location>
        <begin position="570"/>
        <end position="592"/>
    </location>
</feature>
<evidence type="ECO:0000256" key="5">
    <source>
        <dbReference type="ARBA" id="ARBA00022679"/>
    </source>
</evidence>
<evidence type="ECO:0000313" key="13">
    <source>
        <dbReference type="EMBL" id="CAF9910434.1"/>
    </source>
</evidence>
<gene>
    <name evidence="13" type="primary">CHS1_2</name>
    <name evidence="13" type="ORF">ALECFALPRED_006596</name>
</gene>
<evidence type="ECO:0000256" key="3">
    <source>
        <dbReference type="ARBA" id="ARBA00022475"/>
    </source>
</evidence>
<keyword evidence="8 11" id="KW-0472">Membrane</keyword>
<feature type="region of interest" description="Disordered" evidence="10">
    <location>
        <begin position="1"/>
        <end position="52"/>
    </location>
</feature>
<feature type="transmembrane region" description="Helical" evidence="11">
    <location>
        <begin position="604"/>
        <end position="624"/>
    </location>
</feature>
<dbReference type="GO" id="GO:0030428">
    <property type="term" value="C:cell septum"/>
    <property type="evidence" value="ECO:0007669"/>
    <property type="project" value="TreeGrafter"/>
</dbReference>
<feature type="compositionally biased region" description="Polar residues" evidence="10">
    <location>
        <begin position="1"/>
        <end position="12"/>
    </location>
</feature>
<dbReference type="GO" id="GO:0005886">
    <property type="term" value="C:plasma membrane"/>
    <property type="evidence" value="ECO:0007669"/>
    <property type="project" value="UniProtKB-SubCell"/>
</dbReference>
<dbReference type="InterPro" id="IPR004835">
    <property type="entry name" value="Chitin_synth"/>
</dbReference>
<dbReference type="Pfam" id="PF01644">
    <property type="entry name" value="Chitin_synth_1"/>
    <property type="match status" value="1"/>
</dbReference>
<keyword evidence="14" id="KW-1185">Reference proteome</keyword>
<dbReference type="GO" id="GO:0071555">
    <property type="term" value="P:cell wall organization"/>
    <property type="evidence" value="ECO:0007669"/>
    <property type="project" value="UniProtKB-KW"/>
</dbReference>
<feature type="domain" description="Chitin synthase N-terminal" evidence="12">
    <location>
        <begin position="110"/>
        <end position="178"/>
    </location>
</feature>
<accession>A0A8H3IE97</accession>
<dbReference type="InterPro" id="IPR013616">
    <property type="entry name" value="Chitin_synth_N"/>
</dbReference>
<evidence type="ECO:0000256" key="7">
    <source>
        <dbReference type="ARBA" id="ARBA00022989"/>
    </source>
</evidence>
<evidence type="ECO:0000256" key="2">
    <source>
        <dbReference type="ARBA" id="ARBA00012543"/>
    </source>
</evidence>
<keyword evidence="5" id="KW-0808">Transferase</keyword>
<keyword evidence="9" id="KW-0961">Cell wall biogenesis/degradation</keyword>
<feature type="transmembrane region" description="Helical" evidence="11">
    <location>
        <begin position="770"/>
        <end position="791"/>
    </location>
</feature>
<dbReference type="EMBL" id="CAJPDR010000042">
    <property type="protein sequence ID" value="CAF9910434.1"/>
    <property type="molecule type" value="Genomic_DNA"/>
</dbReference>
<evidence type="ECO:0000256" key="1">
    <source>
        <dbReference type="ARBA" id="ARBA00004651"/>
    </source>
</evidence>
<evidence type="ECO:0000256" key="6">
    <source>
        <dbReference type="ARBA" id="ARBA00022692"/>
    </source>
</evidence>
<dbReference type="GO" id="GO:0006031">
    <property type="term" value="P:chitin biosynthetic process"/>
    <property type="evidence" value="ECO:0007669"/>
    <property type="project" value="TreeGrafter"/>
</dbReference>
<evidence type="ECO:0000256" key="11">
    <source>
        <dbReference type="SAM" id="Phobius"/>
    </source>
</evidence>
<organism evidence="13 14">
    <name type="scientific">Alectoria fallacina</name>
    <dbReference type="NCBI Taxonomy" id="1903189"/>
    <lineage>
        <taxon>Eukaryota</taxon>
        <taxon>Fungi</taxon>
        <taxon>Dikarya</taxon>
        <taxon>Ascomycota</taxon>
        <taxon>Pezizomycotina</taxon>
        <taxon>Lecanoromycetes</taxon>
        <taxon>OSLEUM clade</taxon>
        <taxon>Lecanoromycetidae</taxon>
        <taxon>Lecanorales</taxon>
        <taxon>Lecanorineae</taxon>
        <taxon>Parmeliaceae</taxon>
        <taxon>Alectoria</taxon>
    </lineage>
</organism>
<sequence>MEDNSPRISFSRVNRPLADDIESQHGHSDSYDDIDDNLAPQAPDASPIYDYPTGEQDRLFTVVPTQDPNEYFEQEHDPILQPRGARTKTIQAQYEEAARRAANAGPQNLQTVPLFNGNLVMDCPIAPRLLNQIPHAQPPERDEFTHTRYSAVTGDPSEFREQGYVLRSHLFAKPRKTELLVAVTMYNEDEVLLGRTLNAVMKNVEHLCSRASSKIWGKDAWKKVVICIISDGRNKIHPKSLALLAALGVYQEAVAKSQVNGKNVVAHLYEYSTQCRVEVKGDRVTMIPRGQVPCQIVFCLKEKNQRRVNSHRWLFQAFGDTLDPNVCILLDASTVPVNHAFYYLWDTFSRDPACGCAVGEYKTGSGSSLLNPLVASQHFEYKTKSMLDRPLESLFGHEFDSSGALSAYRLTAVQNDRQGYGPLHKYFLTDITINGFNHRTEVLNTNMALAEDRILSFELVNKKNCSWKLLYVASAYAKVDVPTHLSEYLLQRRRWLNGNTFASLYSLMNFSRILQTSHSRLRKMALSLQFAYQAMSMSLTWFSIGLFYLTFHIATISLSDKSLYGRTGYILAQFFRTIYLLNLLFSFILALGNRPTEAHRFYCGVSYLWTLLMVYMVFAFITIIVHVSQAPSSTVSRLFGTQLFWSLVIPILVTYAIWLVVSMLFFSPWHMFTSIIQYILFLPTSVNLVSVYAFCNIHDVSWGVSGSAVPLGTVNQTASGIVRIPITETHTDEDYGAQLALLRGERPVNVAPTFDEAGAVDRYYRSMRTLIVFSWISSNVVLAVTIINILSTDMIKFGAALQITQGSVVFIAIVFWRFAADALIKAAGVNALYIRLRSETLGDLEPEPTQGLLLQTTTLAESRWKKKKKAAAAVVNIMRLRRLAIVQAGAFARQNSCKLEQHLIGLQQQKEPLLKLFAKQHVSTYGNAYIKFEVSTEHLQNSKLPEDLDALSLQYSWNLGDNVCQGFRICFQARGSRGGLGFKTVCDGAGGAKHMQLGISVDHYHAITNSAHILILA</sequence>
<comment type="subcellular location">
    <subcellularLocation>
        <location evidence="1">Cell membrane</location>
        <topology evidence="1">Multi-pass membrane protein</topology>
    </subcellularLocation>
</comment>
<feature type="transmembrane region" description="Helical" evidence="11">
    <location>
        <begin position="797"/>
        <end position="816"/>
    </location>
</feature>
<evidence type="ECO:0000256" key="9">
    <source>
        <dbReference type="ARBA" id="ARBA00023316"/>
    </source>
</evidence>
<comment type="caution">
    <text evidence="13">The sequence shown here is derived from an EMBL/GenBank/DDBJ whole genome shotgun (WGS) entry which is preliminary data.</text>
</comment>